<proteinExistence type="predicted"/>
<dbReference type="AlphaFoldDB" id="A0A0C3PGJ5"/>
<dbReference type="OrthoDB" id="3220614at2759"/>
<protein>
    <submittedName>
        <fullName evidence="1">Uncharacterized protein</fullName>
    </submittedName>
</protein>
<name>A0A0C3PGJ5_PISTI</name>
<dbReference type="STRING" id="870435.A0A0C3PGJ5"/>
<gene>
    <name evidence="1" type="ORF">M404DRAFT_427762</name>
</gene>
<dbReference type="InParanoid" id="A0A0C3PGJ5"/>
<dbReference type="EMBL" id="KN831961">
    <property type="protein sequence ID" value="KIO07074.1"/>
    <property type="molecule type" value="Genomic_DNA"/>
</dbReference>
<organism evidence="1 2">
    <name type="scientific">Pisolithus tinctorius Marx 270</name>
    <dbReference type="NCBI Taxonomy" id="870435"/>
    <lineage>
        <taxon>Eukaryota</taxon>
        <taxon>Fungi</taxon>
        <taxon>Dikarya</taxon>
        <taxon>Basidiomycota</taxon>
        <taxon>Agaricomycotina</taxon>
        <taxon>Agaricomycetes</taxon>
        <taxon>Agaricomycetidae</taxon>
        <taxon>Boletales</taxon>
        <taxon>Sclerodermatineae</taxon>
        <taxon>Pisolithaceae</taxon>
        <taxon>Pisolithus</taxon>
    </lineage>
</organism>
<dbReference type="Proteomes" id="UP000054217">
    <property type="component" value="Unassembled WGS sequence"/>
</dbReference>
<dbReference type="HOGENOM" id="CLU_035918_2_0_1"/>
<keyword evidence="2" id="KW-1185">Reference proteome</keyword>
<dbReference type="InterPro" id="IPR046521">
    <property type="entry name" value="DUF6698"/>
</dbReference>
<evidence type="ECO:0000313" key="1">
    <source>
        <dbReference type="EMBL" id="KIO07074.1"/>
    </source>
</evidence>
<reference evidence="1 2" key="1">
    <citation type="submission" date="2014-04" db="EMBL/GenBank/DDBJ databases">
        <authorList>
            <consortium name="DOE Joint Genome Institute"/>
            <person name="Kuo A."/>
            <person name="Kohler A."/>
            <person name="Costa M.D."/>
            <person name="Nagy L.G."/>
            <person name="Floudas D."/>
            <person name="Copeland A."/>
            <person name="Barry K.W."/>
            <person name="Cichocki N."/>
            <person name="Veneault-Fourrey C."/>
            <person name="LaButti K."/>
            <person name="Lindquist E.A."/>
            <person name="Lipzen A."/>
            <person name="Lundell T."/>
            <person name="Morin E."/>
            <person name="Murat C."/>
            <person name="Sun H."/>
            <person name="Tunlid A."/>
            <person name="Henrissat B."/>
            <person name="Grigoriev I.V."/>
            <person name="Hibbett D.S."/>
            <person name="Martin F."/>
            <person name="Nordberg H.P."/>
            <person name="Cantor M.N."/>
            <person name="Hua S.X."/>
        </authorList>
    </citation>
    <scope>NUCLEOTIDE SEQUENCE [LARGE SCALE GENOMIC DNA]</scope>
    <source>
        <strain evidence="1 2">Marx 270</strain>
    </source>
</reference>
<dbReference type="Pfam" id="PF20414">
    <property type="entry name" value="DUF6698"/>
    <property type="match status" value="1"/>
</dbReference>
<accession>A0A0C3PGJ5</accession>
<sequence>MSTVSDTFSFDNIDPTLLALSEREPPAPKRKAEVPVPKRNAGDTGLYAGCDLAGRKLACLFNPYVSPRTALEVGIAESHGREQDIDMDLEEFSRYVAAYEAILVHLPWLEDALRARSLDSNDFTKIADKITTGMSEQRSMDLSTVKHAGLAYVPFNMDGKFVFDPPIPKTEDKSNQGFNHPQLARLLCPRKKVEMFDRNPDAMMAGLQDGSIPATTFNWPTFFYEDGVYDPEDRLKGLFRGHIAWRFYVHLFIGPSAASNGRVTSNTSKKSKNRAWNLLRVTPHIIAYVHIIAYLTLSSAPKWANEFGDVDLQAMSWTIVEMFEHSDDWTHETLEWWNTYVVLTISMPNAYWT</sequence>
<reference evidence="2" key="2">
    <citation type="submission" date="2015-01" db="EMBL/GenBank/DDBJ databases">
        <title>Evolutionary Origins and Diversification of the Mycorrhizal Mutualists.</title>
        <authorList>
            <consortium name="DOE Joint Genome Institute"/>
            <consortium name="Mycorrhizal Genomics Consortium"/>
            <person name="Kohler A."/>
            <person name="Kuo A."/>
            <person name="Nagy L.G."/>
            <person name="Floudas D."/>
            <person name="Copeland A."/>
            <person name="Barry K.W."/>
            <person name="Cichocki N."/>
            <person name="Veneault-Fourrey C."/>
            <person name="LaButti K."/>
            <person name="Lindquist E.A."/>
            <person name="Lipzen A."/>
            <person name="Lundell T."/>
            <person name="Morin E."/>
            <person name="Murat C."/>
            <person name="Riley R."/>
            <person name="Ohm R."/>
            <person name="Sun H."/>
            <person name="Tunlid A."/>
            <person name="Henrissat B."/>
            <person name="Grigoriev I.V."/>
            <person name="Hibbett D.S."/>
            <person name="Martin F."/>
        </authorList>
    </citation>
    <scope>NUCLEOTIDE SEQUENCE [LARGE SCALE GENOMIC DNA]</scope>
    <source>
        <strain evidence="2">Marx 270</strain>
    </source>
</reference>
<evidence type="ECO:0000313" key="2">
    <source>
        <dbReference type="Proteomes" id="UP000054217"/>
    </source>
</evidence>